<dbReference type="Gene3D" id="3.30.70.1470">
    <property type="entry name" value="Caspase-like"/>
    <property type="match status" value="1"/>
</dbReference>
<dbReference type="CDD" id="cd00032">
    <property type="entry name" value="CASc"/>
    <property type="match status" value="1"/>
</dbReference>
<sequence length="246" mass="28547">MNFNNSNSRELYPMNGKKLCYIINNELFHKKSGLTRRNGTNIDFKNIKITFEKLNFEIQWNDNCRSLEMIQNLQKISLKSDLKDYSIFVCVILSHGDEGIIYGFEDSVEINKLLAIFTEENCEALRDKPKIFLIQACKGDKCDSGAYADSIQSNNINKMFIEPNFFIGYSTVPGYFSWRNQVVGSWFISSLCDVINSNENREDLVQLLVRVNNRVSKYRSNVNRNDMNNKLQISSFVCMLLKDVYL</sequence>
<gene>
    <name evidence="5" type="primary">cas-3C</name>
</gene>
<comment type="similarity">
    <text evidence="1 2">Belongs to the peptidase C14A family.</text>
</comment>
<accession>A0A4Y6I0S1</accession>
<dbReference type="PANTHER" id="PTHR10454">
    <property type="entry name" value="CASPASE"/>
    <property type="match status" value="1"/>
</dbReference>
<dbReference type="GO" id="GO:0005737">
    <property type="term" value="C:cytoplasm"/>
    <property type="evidence" value="ECO:0007669"/>
    <property type="project" value="TreeGrafter"/>
</dbReference>
<dbReference type="InterPro" id="IPR001309">
    <property type="entry name" value="Pept_C14_p20"/>
</dbReference>
<protein>
    <submittedName>
        <fullName evidence="5">Caspase-3C</fullName>
    </submittedName>
</protein>
<evidence type="ECO:0000259" key="3">
    <source>
        <dbReference type="PROSITE" id="PS50207"/>
    </source>
</evidence>
<dbReference type="InterPro" id="IPR002398">
    <property type="entry name" value="Pept_C14"/>
</dbReference>
<dbReference type="GO" id="GO:0006915">
    <property type="term" value="P:apoptotic process"/>
    <property type="evidence" value="ECO:0007669"/>
    <property type="project" value="TreeGrafter"/>
</dbReference>
<dbReference type="InterPro" id="IPR015917">
    <property type="entry name" value="Pept_C14A"/>
</dbReference>
<dbReference type="AlphaFoldDB" id="A0A4Y6I0S1"/>
<dbReference type="Gene3D" id="3.40.50.1460">
    <property type="match status" value="1"/>
</dbReference>
<dbReference type="PRINTS" id="PR00376">
    <property type="entry name" value="IL1BCENZYME"/>
</dbReference>
<evidence type="ECO:0000256" key="2">
    <source>
        <dbReference type="RuleBase" id="RU003971"/>
    </source>
</evidence>
<dbReference type="InterPro" id="IPR002138">
    <property type="entry name" value="Pept_C14_p10"/>
</dbReference>
<dbReference type="GO" id="GO:0006508">
    <property type="term" value="P:proteolysis"/>
    <property type="evidence" value="ECO:0007669"/>
    <property type="project" value="InterPro"/>
</dbReference>
<reference evidence="5" key="1">
    <citation type="submission" date="2018-12" db="EMBL/GenBank/DDBJ databases">
        <title>Identification of a caspase-3C like gene in planarian Dugesia japonica.</title>
        <authorList>
            <person name="Ma K."/>
        </authorList>
    </citation>
    <scope>NUCLEOTIDE SEQUENCE</scope>
</reference>
<name>A0A4Y6I0S1_DUGJA</name>
<dbReference type="GO" id="GO:0004197">
    <property type="term" value="F:cysteine-type endopeptidase activity"/>
    <property type="evidence" value="ECO:0007669"/>
    <property type="project" value="InterPro"/>
</dbReference>
<dbReference type="SMART" id="SM00115">
    <property type="entry name" value="CASc"/>
    <property type="match status" value="1"/>
</dbReference>
<dbReference type="PANTHER" id="PTHR10454:SF210">
    <property type="entry name" value="CASPASE-2"/>
    <property type="match status" value="1"/>
</dbReference>
<dbReference type="PROSITE" id="PS50207">
    <property type="entry name" value="CASPASE_P10"/>
    <property type="match status" value="1"/>
</dbReference>
<dbReference type="Pfam" id="PF00656">
    <property type="entry name" value="Peptidase_C14"/>
    <property type="match status" value="1"/>
</dbReference>
<dbReference type="PROSITE" id="PS50208">
    <property type="entry name" value="CASPASE_P20"/>
    <property type="match status" value="1"/>
</dbReference>
<evidence type="ECO:0000259" key="4">
    <source>
        <dbReference type="PROSITE" id="PS50208"/>
    </source>
</evidence>
<evidence type="ECO:0000313" key="5">
    <source>
        <dbReference type="EMBL" id="QDF63032.1"/>
    </source>
</evidence>
<proteinExistence type="evidence at transcript level"/>
<dbReference type="InterPro" id="IPR029030">
    <property type="entry name" value="Caspase-like_dom_sf"/>
</dbReference>
<dbReference type="GO" id="GO:0043525">
    <property type="term" value="P:positive regulation of neuron apoptotic process"/>
    <property type="evidence" value="ECO:0007669"/>
    <property type="project" value="TreeGrafter"/>
</dbReference>
<feature type="domain" description="Caspase family p10" evidence="3">
    <location>
        <begin position="155"/>
        <end position="246"/>
    </location>
</feature>
<dbReference type="EMBL" id="MK252763">
    <property type="protein sequence ID" value="QDF63032.1"/>
    <property type="molecule type" value="mRNA"/>
</dbReference>
<dbReference type="SUPFAM" id="SSF52129">
    <property type="entry name" value="Caspase-like"/>
    <property type="match status" value="1"/>
</dbReference>
<feature type="domain" description="Caspase family p20" evidence="4">
    <location>
        <begin position="16"/>
        <end position="141"/>
    </location>
</feature>
<organism evidence="5">
    <name type="scientific">Dugesia japonica</name>
    <name type="common">Planarian</name>
    <dbReference type="NCBI Taxonomy" id="6161"/>
    <lineage>
        <taxon>Eukaryota</taxon>
        <taxon>Metazoa</taxon>
        <taxon>Spiralia</taxon>
        <taxon>Lophotrochozoa</taxon>
        <taxon>Platyhelminthes</taxon>
        <taxon>Rhabditophora</taxon>
        <taxon>Seriata</taxon>
        <taxon>Tricladida</taxon>
        <taxon>Continenticola</taxon>
        <taxon>Geoplanoidea</taxon>
        <taxon>Dugesiidae</taxon>
        <taxon>Dugesia</taxon>
    </lineage>
</organism>
<evidence type="ECO:0000256" key="1">
    <source>
        <dbReference type="ARBA" id="ARBA00010134"/>
    </source>
</evidence>
<dbReference type="InterPro" id="IPR011600">
    <property type="entry name" value="Pept_C14_caspase"/>
</dbReference>